<dbReference type="AlphaFoldDB" id="A0A9D9ICG4"/>
<dbReference type="InterPro" id="IPR000847">
    <property type="entry name" value="LysR_HTH_N"/>
</dbReference>
<dbReference type="GO" id="GO:0000976">
    <property type="term" value="F:transcription cis-regulatory region binding"/>
    <property type="evidence" value="ECO:0007669"/>
    <property type="project" value="TreeGrafter"/>
</dbReference>
<comment type="similarity">
    <text evidence="1">Belongs to the LysR transcriptional regulatory family.</text>
</comment>
<dbReference type="CDD" id="cd05466">
    <property type="entry name" value="PBP2_LTTR_substrate"/>
    <property type="match status" value="1"/>
</dbReference>
<keyword evidence="3" id="KW-0238">DNA-binding</keyword>
<protein>
    <submittedName>
        <fullName evidence="6">LysR family transcriptional regulator</fullName>
    </submittedName>
</protein>
<dbReference type="Gene3D" id="1.10.10.10">
    <property type="entry name" value="Winged helix-like DNA-binding domain superfamily/Winged helix DNA-binding domain"/>
    <property type="match status" value="1"/>
</dbReference>
<evidence type="ECO:0000256" key="1">
    <source>
        <dbReference type="ARBA" id="ARBA00009437"/>
    </source>
</evidence>
<dbReference type="GO" id="GO:0003700">
    <property type="term" value="F:DNA-binding transcription factor activity"/>
    <property type="evidence" value="ECO:0007669"/>
    <property type="project" value="InterPro"/>
</dbReference>
<evidence type="ECO:0000256" key="4">
    <source>
        <dbReference type="ARBA" id="ARBA00023163"/>
    </source>
</evidence>
<feature type="domain" description="HTH lysR-type" evidence="5">
    <location>
        <begin position="1"/>
        <end position="58"/>
    </location>
</feature>
<proteinExistence type="inferred from homology"/>
<dbReference type="FunFam" id="1.10.10.10:FF:000001">
    <property type="entry name" value="LysR family transcriptional regulator"/>
    <property type="match status" value="1"/>
</dbReference>
<dbReference type="PANTHER" id="PTHR30126:SF64">
    <property type="entry name" value="HTH-TYPE TRANSCRIPTIONAL REGULATOR CITR"/>
    <property type="match status" value="1"/>
</dbReference>
<reference evidence="6" key="2">
    <citation type="journal article" date="2021" name="PeerJ">
        <title>Extensive microbial diversity within the chicken gut microbiome revealed by metagenomics and culture.</title>
        <authorList>
            <person name="Gilroy R."/>
            <person name="Ravi A."/>
            <person name="Getino M."/>
            <person name="Pursley I."/>
            <person name="Horton D.L."/>
            <person name="Alikhan N.F."/>
            <person name="Baker D."/>
            <person name="Gharbi K."/>
            <person name="Hall N."/>
            <person name="Watson M."/>
            <person name="Adriaenssens E.M."/>
            <person name="Foster-Nyarko E."/>
            <person name="Jarju S."/>
            <person name="Secka A."/>
            <person name="Antonio M."/>
            <person name="Oren A."/>
            <person name="Chaudhuri R.R."/>
            <person name="La Ragione R."/>
            <person name="Hildebrand F."/>
            <person name="Pallen M.J."/>
        </authorList>
    </citation>
    <scope>NUCLEOTIDE SEQUENCE</scope>
    <source>
        <strain evidence="6">14700</strain>
    </source>
</reference>
<dbReference type="PANTHER" id="PTHR30126">
    <property type="entry name" value="HTH-TYPE TRANSCRIPTIONAL REGULATOR"/>
    <property type="match status" value="1"/>
</dbReference>
<gene>
    <name evidence="6" type="ORF">IAA72_09835</name>
</gene>
<reference evidence="6" key="1">
    <citation type="submission" date="2020-10" db="EMBL/GenBank/DDBJ databases">
        <authorList>
            <person name="Gilroy R."/>
        </authorList>
    </citation>
    <scope>NUCLEOTIDE SEQUENCE</scope>
    <source>
        <strain evidence="6">14700</strain>
    </source>
</reference>
<dbReference type="InterPro" id="IPR005119">
    <property type="entry name" value="LysR_subst-bd"/>
</dbReference>
<organism evidence="6 7">
    <name type="scientific">Candidatus Ornithospirochaeta stercoravium</name>
    <dbReference type="NCBI Taxonomy" id="2840897"/>
    <lineage>
        <taxon>Bacteria</taxon>
        <taxon>Pseudomonadati</taxon>
        <taxon>Spirochaetota</taxon>
        <taxon>Spirochaetia</taxon>
        <taxon>Spirochaetales</taxon>
        <taxon>Spirochaetaceae</taxon>
        <taxon>Spirochaetaceae incertae sedis</taxon>
        <taxon>Candidatus Ornithospirochaeta</taxon>
    </lineage>
</organism>
<dbReference type="Gene3D" id="3.40.190.290">
    <property type="match status" value="1"/>
</dbReference>
<evidence type="ECO:0000256" key="2">
    <source>
        <dbReference type="ARBA" id="ARBA00023015"/>
    </source>
</evidence>
<dbReference type="Proteomes" id="UP000810292">
    <property type="component" value="Unassembled WGS sequence"/>
</dbReference>
<evidence type="ECO:0000313" key="7">
    <source>
        <dbReference type="Proteomes" id="UP000810292"/>
    </source>
</evidence>
<sequence length="295" mass="33038">MTLNYCYVFYQVALSQNITEAARRMHISQPSVSRSISLLEAELGKKLFIRSKNGVMFTEDGKLFFEYVSKGMKWLNKAELEIQETDKQGETITLGVSQLSIRTILPPILQEFSSSHPSVNLIIQTASSINTVDTLSDDLIDVAIVPDPVDTKPDIETIKLMDISNSLIAGQKYNYLQGRTIKLEELNHYPFIALSQGTAGRRWLNHLFMENALEISPTIEIPTSDLIVPLAKNNLGLGIVADIFIQNELSSGEIIKLSIDAELPPRSFILCYKKNKEQKTAVKDFIALVQKTCKT</sequence>
<name>A0A9D9ICG4_9SPIO</name>
<dbReference type="EMBL" id="JADIMF010000158">
    <property type="protein sequence ID" value="MBO8470063.1"/>
    <property type="molecule type" value="Genomic_DNA"/>
</dbReference>
<keyword evidence="4" id="KW-0804">Transcription</keyword>
<accession>A0A9D9ICG4</accession>
<dbReference type="Pfam" id="PF00126">
    <property type="entry name" value="HTH_1"/>
    <property type="match status" value="1"/>
</dbReference>
<dbReference type="PRINTS" id="PR00039">
    <property type="entry name" value="HTHLYSR"/>
</dbReference>
<dbReference type="InterPro" id="IPR036388">
    <property type="entry name" value="WH-like_DNA-bd_sf"/>
</dbReference>
<evidence type="ECO:0000259" key="5">
    <source>
        <dbReference type="PROSITE" id="PS50931"/>
    </source>
</evidence>
<dbReference type="InterPro" id="IPR036390">
    <property type="entry name" value="WH_DNA-bd_sf"/>
</dbReference>
<evidence type="ECO:0000256" key="3">
    <source>
        <dbReference type="ARBA" id="ARBA00023125"/>
    </source>
</evidence>
<dbReference type="SUPFAM" id="SSF53850">
    <property type="entry name" value="Periplasmic binding protein-like II"/>
    <property type="match status" value="1"/>
</dbReference>
<comment type="caution">
    <text evidence="6">The sequence shown here is derived from an EMBL/GenBank/DDBJ whole genome shotgun (WGS) entry which is preliminary data.</text>
</comment>
<keyword evidence="2" id="KW-0805">Transcription regulation</keyword>
<dbReference type="Pfam" id="PF03466">
    <property type="entry name" value="LysR_substrate"/>
    <property type="match status" value="1"/>
</dbReference>
<dbReference type="SUPFAM" id="SSF46785">
    <property type="entry name" value="Winged helix' DNA-binding domain"/>
    <property type="match status" value="1"/>
</dbReference>
<evidence type="ECO:0000313" key="6">
    <source>
        <dbReference type="EMBL" id="MBO8470063.1"/>
    </source>
</evidence>
<dbReference type="PROSITE" id="PS50931">
    <property type="entry name" value="HTH_LYSR"/>
    <property type="match status" value="1"/>
</dbReference>